<dbReference type="OrthoDB" id="2187496at2759"/>
<keyword evidence="7" id="KW-1185">Reference proteome</keyword>
<dbReference type="PANTHER" id="PTHR48051">
    <property type="match status" value="1"/>
</dbReference>
<evidence type="ECO:0000256" key="5">
    <source>
        <dbReference type="SAM" id="MobiDB-lite"/>
    </source>
</evidence>
<dbReference type="InterPro" id="IPR050216">
    <property type="entry name" value="LRR_domain-containing"/>
</dbReference>
<dbReference type="PANTHER" id="PTHR48051:SF1">
    <property type="entry name" value="RAS SUPPRESSOR PROTEIN 1"/>
    <property type="match status" value="1"/>
</dbReference>
<evidence type="ECO:0000256" key="2">
    <source>
        <dbReference type="ARBA" id="ARBA00022737"/>
    </source>
</evidence>
<dbReference type="GO" id="GO:0005737">
    <property type="term" value="C:cytoplasm"/>
    <property type="evidence" value="ECO:0007669"/>
    <property type="project" value="TreeGrafter"/>
</dbReference>
<comment type="caution">
    <text evidence="6">The sequence shown here is derived from an EMBL/GenBank/DDBJ whole genome shotgun (WGS) entry which is preliminary data.</text>
</comment>
<organism evidence="6 7">
    <name type="scientific">Eragrostis curvula</name>
    <name type="common">weeping love grass</name>
    <dbReference type="NCBI Taxonomy" id="38414"/>
    <lineage>
        <taxon>Eukaryota</taxon>
        <taxon>Viridiplantae</taxon>
        <taxon>Streptophyta</taxon>
        <taxon>Embryophyta</taxon>
        <taxon>Tracheophyta</taxon>
        <taxon>Spermatophyta</taxon>
        <taxon>Magnoliopsida</taxon>
        <taxon>Liliopsida</taxon>
        <taxon>Poales</taxon>
        <taxon>Poaceae</taxon>
        <taxon>PACMAD clade</taxon>
        <taxon>Chloridoideae</taxon>
        <taxon>Eragrostideae</taxon>
        <taxon>Eragrostidinae</taxon>
        <taxon>Eragrostis</taxon>
    </lineage>
</organism>
<dbReference type="SMART" id="SM00364">
    <property type="entry name" value="LRR_BAC"/>
    <property type="match status" value="3"/>
</dbReference>
<dbReference type="Gramene" id="TVU30484">
    <property type="protein sequence ID" value="TVU30484"/>
    <property type="gene ID" value="EJB05_22111"/>
</dbReference>
<keyword evidence="1" id="KW-0433">Leucine-rich repeat</keyword>
<gene>
    <name evidence="6" type="ORF">EJB05_22111</name>
</gene>
<accession>A0A5J9V4M8</accession>
<feature type="region of interest" description="Disordered" evidence="5">
    <location>
        <begin position="81"/>
        <end position="117"/>
    </location>
</feature>
<evidence type="ECO:0000256" key="1">
    <source>
        <dbReference type="ARBA" id="ARBA00022614"/>
    </source>
</evidence>
<comment type="function">
    <text evidence="4">Leucine-rich repeat protein that likely mediates protein interactions, possibly in the context of signal transduction.</text>
</comment>
<comment type="similarity">
    <text evidence="3">Belongs to the SHOC2 family.</text>
</comment>
<feature type="non-terminal residue" evidence="6">
    <location>
        <position position="1"/>
    </location>
</feature>
<sequence>MESPGQGSSPPAITVQVKFAGRTIPVEVPAAASAAELKRLLQPLTNVLPRKVLEDSASLSSMQVVNGSKVMLIASQGLHQGDGPITKNSSSSSATSARRTSNVKGSQTQKPEAVVSKSRSDIWKRTGIVALHDCNLKEVPEEVWDCGPSVRILDVSNNGIKEIPHKIAALKSLTKLLLTANDIADENITWEGLSCLPTLLNLSLSQNRITSLPSSLGDCESLIEVDLSSNLLAELPEALGNLHNLKALLLRNNGLTSLPANLFKQCSQLTTLDLHGTEITNDVIRQVEGWEDFDERRRQKHQKQLDFRVGSSGAFDEGADDDNRRRHLLALHPTTLASRQVSIVVIANGECRQTVKIARASGHLSPLPRAAPGQQCRGAAPDHQWCRLPRQASPDHQRCCLPPRAAPNHQCCCLQWRRTAQGKTRFLPWRSTAAASQAQRCPWVARSLESPTKAFRQWTKCARPWNGSVHSPCVSVPNKCPRVKRERARNGITLDNPFIIKGFTLGALISVRCVGTINADQDGPFISVHGVGGDVLPVEWQLWELTPRPSIVDAAAKLFMPRGPERLEGEHPDVAGVQRE</sequence>
<dbReference type="InterPro" id="IPR001611">
    <property type="entry name" value="Leu-rich_rpt"/>
</dbReference>
<dbReference type="InterPro" id="IPR003591">
    <property type="entry name" value="Leu-rich_rpt_typical-subtyp"/>
</dbReference>
<keyword evidence="2" id="KW-0677">Repeat</keyword>
<dbReference type="AlphaFoldDB" id="A0A5J9V4M8"/>
<dbReference type="SUPFAM" id="SSF54236">
    <property type="entry name" value="Ubiquitin-like"/>
    <property type="match status" value="1"/>
</dbReference>
<proteinExistence type="inferred from homology"/>
<evidence type="ECO:0000256" key="3">
    <source>
        <dbReference type="ARBA" id="ARBA00023786"/>
    </source>
</evidence>
<dbReference type="PROSITE" id="PS51450">
    <property type="entry name" value="LRR"/>
    <property type="match status" value="1"/>
</dbReference>
<reference evidence="6 7" key="1">
    <citation type="journal article" date="2019" name="Sci. Rep.">
        <title>A high-quality genome of Eragrostis curvula grass provides insights into Poaceae evolution and supports new strategies to enhance forage quality.</title>
        <authorList>
            <person name="Carballo J."/>
            <person name="Santos B.A.C.M."/>
            <person name="Zappacosta D."/>
            <person name="Garbus I."/>
            <person name="Selva J.P."/>
            <person name="Gallo C.A."/>
            <person name="Diaz A."/>
            <person name="Albertini E."/>
            <person name="Caccamo M."/>
            <person name="Echenique V."/>
        </authorList>
    </citation>
    <scope>NUCLEOTIDE SEQUENCE [LARGE SCALE GENOMIC DNA]</scope>
    <source>
        <strain evidence="7">cv. Victoria</strain>
        <tissue evidence="6">Leaf</tissue>
    </source>
</reference>
<evidence type="ECO:0008006" key="8">
    <source>
        <dbReference type="Google" id="ProtNLM"/>
    </source>
</evidence>
<evidence type="ECO:0000313" key="6">
    <source>
        <dbReference type="EMBL" id="TVU30484.1"/>
    </source>
</evidence>
<feature type="compositionally biased region" description="Low complexity" evidence="5">
    <location>
        <begin position="89"/>
        <end position="100"/>
    </location>
</feature>
<name>A0A5J9V4M8_9POAL</name>
<dbReference type="EMBL" id="RWGY01000011">
    <property type="protein sequence ID" value="TVU30484.1"/>
    <property type="molecule type" value="Genomic_DNA"/>
</dbReference>
<protein>
    <recommendedName>
        <fullName evidence="8">Ubiquitin-like domain-containing protein</fullName>
    </recommendedName>
</protein>
<dbReference type="Proteomes" id="UP000324897">
    <property type="component" value="Chromosome 1"/>
</dbReference>
<evidence type="ECO:0000313" key="7">
    <source>
        <dbReference type="Proteomes" id="UP000324897"/>
    </source>
</evidence>
<dbReference type="InterPro" id="IPR029071">
    <property type="entry name" value="Ubiquitin-like_domsf"/>
</dbReference>
<evidence type="ECO:0000256" key="4">
    <source>
        <dbReference type="ARBA" id="ARBA00037519"/>
    </source>
</evidence>
<dbReference type="Gene3D" id="3.80.10.10">
    <property type="entry name" value="Ribonuclease Inhibitor"/>
    <property type="match status" value="1"/>
</dbReference>
<dbReference type="Gene3D" id="3.10.20.90">
    <property type="entry name" value="Phosphatidylinositol 3-kinase Catalytic Subunit, Chain A, domain 1"/>
    <property type="match status" value="1"/>
</dbReference>
<dbReference type="SMART" id="SM00369">
    <property type="entry name" value="LRR_TYP"/>
    <property type="match status" value="4"/>
</dbReference>
<dbReference type="InterPro" id="IPR032675">
    <property type="entry name" value="LRR_dom_sf"/>
</dbReference>
<dbReference type="SUPFAM" id="SSF52058">
    <property type="entry name" value="L domain-like"/>
    <property type="match status" value="1"/>
</dbReference>